<dbReference type="OrthoDB" id="1930084at2759"/>
<keyword evidence="9" id="KW-1185">Reference proteome</keyword>
<dbReference type="Pfam" id="PF00149">
    <property type="entry name" value="Metallophos"/>
    <property type="match status" value="1"/>
</dbReference>
<evidence type="ECO:0000256" key="3">
    <source>
        <dbReference type="ARBA" id="ARBA00023211"/>
    </source>
</evidence>
<dbReference type="InterPro" id="IPR047129">
    <property type="entry name" value="PPA2-like"/>
</dbReference>
<evidence type="ECO:0000256" key="6">
    <source>
        <dbReference type="SAM" id="MobiDB-lite"/>
    </source>
</evidence>
<accession>A0A2X0N1B7</accession>
<dbReference type="EMBL" id="FMWP01000107">
    <property type="protein sequence ID" value="SDA00742.1"/>
    <property type="molecule type" value="Genomic_DNA"/>
</dbReference>
<comment type="similarity">
    <text evidence="5">Belongs to the PPP phosphatase family.</text>
</comment>
<dbReference type="STRING" id="289078.A0A2X0N1B7"/>
<evidence type="ECO:0000313" key="9">
    <source>
        <dbReference type="Proteomes" id="UP000249723"/>
    </source>
</evidence>
<keyword evidence="2 5" id="KW-0378">Hydrolase</keyword>
<dbReference type="PROSITE" id="PS00125">
    <property type="entry name" value="SER_THR_PHOSPHATASE"/>
    <property type="match status" value="1"/>
</dbReference>
<name>A0A2X0N1B7_9BASI</name>
<dbReference type="PANTHER" id="PTHR45619">
    <property type="entry name" value="SERINE/THREONINE-PROTEIN PHOSPHATASE PP2A-RELATED"/>
    <property type="match status" value="1"/>
</dbReference>
<dbReference type="SMART" id="SM00156">
    <property type="entry name" value="PP2Ac"/>
    <property type="match status" value="1"/>
</dbReference>
<keyword evidence="1" id="KW-0479">Metal-binding</keyword>
<organism evidence="8 9">
    <name type="scientific">Microbotryum saponariae</name>
    <dbReference type="NCBI Taxonomy" id="289078"/>
    <lineage>
        <taxon>Eukaryota</taxon>
        <taxon>Fungi</taxon>
        <taxon>Dikarya</taxon>
        <taxon>Basidiomycota</taxon>
        <taxon>Pucciniomycotina</taxon>
        <taxon>Microbotryomycetes</taxon>
        <taxon>Microbotryales</taxon>
        <taxon>Microbotryaceae</taxon>
        <taxon>Microbotryum</taxon>
    </lineage>
</organism>
<dbReference type="InterPro" id="IPR029052">
    <property type="entry name" value="Metallo-depent_PP-like"/>
</dbReference>
<evidence type="ECO:0000256" key="4">
    <source>
        <dbReference type="ARBA" id="ARBA00048336"/>
    </source>
</evidence>
<dbReference type="GO" id="GO:0046872">
    <property type="term" value="F:metal ion binding"/>
    <property type="evidence" value="ECO:0007669"/>
    <property type="project" value="UniProtKB-KW"/>
</dbReference>
<evidence type="ECO:0000313" key="8">
    <source>
        <dbReference type="EMBL" id="SDA00742.1"/>
    </source>
</evidence>
<dbReference type="InterPro" id="IPR004843">
    <property type="entry name" value="Calcineurin-like_PHP"/>
</dbReference>
<dbReference type="InterPro" id="IPR006186">
    <property type="entry name" value="Ser/Thr-sp_prot-phosphatase"/>
</dbReference>
<dbReference type="EC" id="3.1.3.16" evidence="5"/>
<sequence length="358" mass="40423">MPLDLDGAIATLLRKRLLAESLVKEICEKTKELLMRESNVVHVQAPVTVVGDIHGQFYDLIEIFRIGGYSPHTNYLFLGDYVDRGLFSVETISLLTCLKLRYPNRVQLIRGNHESRAVTQTYGFYSECVRKYGSPAVWTYFTDMFDFLTLSVVIDDRIFCVHGGLSPSVHTLDQIKIIDRFREIPHEGPMADLVWSDPDPDKEEFSISPRFVTQHTALAQTQPRTEPHPLFNCSLHRGAGYTFGSSVVKSFLQTNSMNHILRAHQLCMEGFSVLYDDRLSTVWSAPNYCYRCGNMASILEVGPGGEKHFNVFDAAPENERDGPGQQQQQQMQQQQQTGMVGDGVMASIGGPNQIEYFL</sequence>
<dbReference type="Gene3D" id="3.60.21.10">
    <property type="match status" value="1"/>
</dbReference>
<evidence type="ECO:0000256" key="2">
    <source>
        <dbReference type="ARBA" id="ARBA00022801"/>
    </source>
</evidence>
<dbReference type="PRINTS" id="PR00114">
    <property type="entry name" value="STPHPHTASE"/>
</dbReference>
<protein>
    <recommendedName>
        <fullName evidence="5">Serine/threonine-protein phosphatase</fullName>
        <ecNumber evidence="5">3.1.3.16</ecNumber>
    </recommendedName>
</protein>
<keyword evidence="3" id="KW-0464">Manganese</keyword>
<evidence type="ECO:0000256" key="5">
    <source>
        <dbReference type="RuleBase" id="RU004273"/>
    </source>
</evidence>
<comment type="catalytic activity">
    <reaction evidence="4 5">
        <text>O-phospho-L-threonyl-[protein] + H2O = L-threonyl-[protein] + phosphate</text>
        <dbReference type="Rhea" id="RHEA:47004"/>
        <dbReference type="Rhea" id="RHEA-COMP:11060"/>
        <dbReference type="Rhea" id="RHEA-COMP:11605"/>
        <dbReference type="ChEBI" id="CHEBI:15377"/>
        <dbReference type="ChEBI" id="CHEBI:30013"/>
        <dbReference type="ChEBI" id="CHEBI:43474"/>
        <dbReference type="ChEBI" id="CHEBI:61977"/>
        <dbReference type="EC" id="3.1.3.16"/>
    </reaction>
</comment>
<feature type="region of interest" description="Disordered" evidence="6">
    <location>
        <begin position="314"/>
        <end position="344"/>
    </location>
</feature>
<dbReference type="Proteomes" id="UP000249723">
    <property type="component" value="Unassembled WGS sequence"/>
</dbReference>
<feature type="compositionally biased region" description="Low complexity" evidence="6">
    <location>
        <begin position="325"/>
        <end position="336"/>
    </location>
</feature>
<evidence type="ECO:0000256" key="1">
    <source>
        <dbReference type="ARBA" id="ARBA00022723"/>
    </source>
</evidence>
<dbReference type="GO" id="GO:0004722">
    <property type="term" value="F:protein serine/threonine phosphatase activity"/>
    <property type="evidence" value="ECO:0007669"/>
    <property type="project" value="UniProtKB-EC"/>
</dbReference>
<feature type="domain" description="Serine/threonine specific protein phosphatases" evidence="7">
    <location>
        <begin position="109"/>
        <end position="114"/>
    </location>
</feature>
<reference evidence="9" key="1">
    <citation type="submission" date="2016-10" db="EMBL/GenBank/DDBJ databases">
        <authorList>
            <person name="Jeantristanb JTB J.-T."/>
            <person name="Ricardo R."/>
        </authorList>
    </citation>
    <scope>NUCLEOTIDE SEQUENCE [LARGE SCALE GENOMIC DNA]</scope>
</reference>
<dbReference type="AlphaFoldDB" id="A0A2X0N1B7"/>
<dbReference type="CDD" id="cd07415">
    <property type="entry name" value="MPP_PP2A_PP4_PP6"/>
    <property type="match status" value="1"/>
</dbReference>
<proteinExistence type="inferred from homology"/>
<evidence type="ECO:0000259" key="7">
    <source>
        <dbReference type="PROSITE" id="PS00125"/>
    </source>
</evidence>
<dbReference type="SUPFAM" id="SSF56300">
    <property type="entry name" value="Metallo-dependent phosphatases"/>
    <property type="match status" value="1"/>
</dbReference>
<gene>
    <name evidence="8" type="ORF">BZ3500_MVSOF-1268-A1-R1_CHR9G10815</name>
</gene>